<accession>A0A518H825</accession>
<keyword evidence="2" id="KW-1185">Reference proteome</keyword>
<protein>
    <recommendedName>
        <fullName evidence="3">Tyr recombinase domain-containing protein</fullName>
    </recommendedName>
</protein>
<proteinExistence type="predicted"/>
<evidence type="ECO:0000313" key="1">
    <source>
        <dbReference type="EMBL" id="QDV36993.1"/>
    </source>
</evidence>
<sequence length="68" mass="7462">MQEVHAAVHAAGQTRRASCDTFVLHLPEADSDVRAVQQVLCHRDVSTTMNDSHVLLRGGCIVIPLDRL</sequence>
<dbReference type="KEGG" id="tpla:ElP_49250"/>
<evidence type="ECO:0008006" key="3">
    <source>
        <dbReference type="Google" id="ProtNLM"/>
    </source>
</evidence>
<evidence type="ECO:0000313" key="2">
    <source>
        <dbReference type="Proteomes" id="UP000317835"/>
    </source>
</evidence>
<name>A0A518H825_9BACT</name>
<dbReference type="AlphaFoldDB" id="A0A518H825"/>
<dbReference type="Proteomes" id="UP000317835">
    <property type="component" value="Chromosome"/>
</dbReference>
<reference evidence="1 2" key="1">
    <citation type="submission" date="2019-02" db="EMBL/GenBank/DDBJ databases">
        <title>Deep-cultivation of Planctomycetes and their phenomic and genomic characterization uncovers novel biology.</title>
        <authorList>
            <person name="Wiegand S."/>
            <person name="Jogler M."/>
            <person name="Boedeker C."/>
            <person name="Pinto D."/>
            <person name="Vollmers J."/>
            <person name="Rivas-Marin E."/>
            <person name="Kohn T."/>
            <person name="Peeters S.H."/>
            <person name="Heuer A."/>
            <person name="Rast P."/>
            <person name="Oberbeckmann S."/>
            <person name="Bunk B."/>
            <person name="Jeske O."/>
            <person name="Meyerdierks A."/>
            <person name="Storesund J.E."/>
            <person name="Kallscheuer N."/>
            <person name="Luecker S."/>
            <person name="Lage O.M."/>
            <person name="Pohl T."/>
            <person name="Merkel B.J."/>
            <person name="Hornburger P."/>
            <person name="Mueller R.-W."/>
            <person name="Bruemmer F."/>
            <person name="Labrenz M."/>
            <person name="Spormann A.M."/>
            <person name="Op den Camp H."/>
            <person name="Overmann J."/>
            <person name="Amann R."/>
            <person name="Jetten M.S.M."/>
            <person name="Mascher T."/>
            <person name="Medema M.H."/>
            <person name="Devos D.P."/>
            <person name="Kaster A.-K."/>
            <person name="Ovreas L."/>
            <person name="Rohde M."/>
            <person name="Galperin M.Y."/>
            <person name="Jogler C."/>
        </authorList>
    </citation>
    <scope>NUCLEOTIDE SEQUENCE [LARGE SCALE GENOMIC DNA]</scope>
    <source>
        <strain evidence="1 2">ElP</strain>
    </source>
</reference>
<gene>
    <name evidence="1" type="ORF">ElP_49250</name>
</gene>
<dbReference type="EMBL" id="CP036426">
    <property type="protein sequence ID" value="QDV36993.1"/>
    <property type="molecule type" value="Genomic_DNA"/>
</dbReference>
<organism evidence="1 2">
    <name type="scientific">Tautonia plasticadhaerens</name>
    <dbReference type="NCBI Taxonomy" id="2527974"/>
    <lineage>
        <taxon>Bacteria</taxon>
        <taxon>Pseudomonadati</taxon>
        <taxon>Planctomycetota</taxon>
        <taxon>Planctomycetia</taxon>
        <taxon>Isosphaerales</taxon>
        <taxon>Isosphaeraceae</taxon>
        <taxon>Tautonia</taxon>
    </lineage>
</organism>